<dbReference type="EMBL" id="ASPP01007960">
    <property type="protein sequence ID" value="ETO26305.1"/>
    <property type="molecule type" value="Genomic_DNA"/>
</dbReference>
<keyword evidence="2" id="KW-1185">Reference proteome</keyword>
<proteinExistence type="predicted"/>
<gene>
    <name evidence="1" type="ORF">RFI_10839</name>
</gene>
<dbReference type="AlphaFoldDB" id="X6NJ01"/>
<evidence type="ECO:0000313" key="2">
    <source>
        <dbReference type="Proteomes" id="UP000023152"/>
    </source>
</evidence>
<accession>X6NJ01</accession>
<comment type="caution">
    <text evidence="1">The sequence shown here is derived from an EMBL/GenBank/DDBJ whole genome shotgun (WGS) entry which is preliminary data.</text>
</comment>
<evidence type="ECO:0000313" key="1">
    <source>
        <dbReference type="EMBL" id="ETO26305.1"/>
    </source>
</evidence>
<sequence length="241" mass="27466">MSKRKSSEKLSWGEIKMENLNLKDLRTLLSNRETGKVPGVRKEMEDMLKTKPLEIDYKEDMTIKQLQVELKLLGLDATPAKKDVLLQRLAGDIDAPPKKKTKSTPRARKHKAHGAKIFVTISDEGIPITYIRHQKNFSKFVRAFFSKKNWKRDVILFYLAKDEEGPKVIGVYAFEQAAYNAAIGKLLEVLKKKDEKRYEEVRKDAEGPASADLFKKVLAKCASSYNSGEAPDVRVIEKKVQ</sequence>
<reference evidence="1 2" key="1">
    <citation type="journal article" date="2013" name="Curr. Biol.">
        <title>The Genome of the Foraminiferan Reticulomyxa filosa.</title>
        <authorList>
            <person name="Glockner G."/>
            <person name="Hulsmann N."/>
            <person name="Schleicher M."/>
            <person name="Noegel A.A."/>
            <person name="Eichinger L."/>
            <person name="Gallinger C."/>
            <person name="Pawlowski J."/>
            <person name="Sierra R."/>
            <person name="Euteneuer U."/>
            <person name="Pillet L."/>
            <person name="Moustafa A."/>
            <person name="Platzer M."/>
            <person name="Groth M."/>
            <person name="Szafranski K."/>
            <person name="Schliwa M."/>
        </authorList>
    </citation>
    <scope>NUCLEOTIDE SEQUENCE [LARGE SCALE GENOMIC DNA]</scope>
</reference>
<dbReference type="Proteomes" id="UP000023152">
    <property type="component" value="Unassembled WGS sequence"/>
</dbReference>
<evidence type="ECO:0008006" key="3">
    <source>
        <dbReference type="Google" id="ProtNLM"/>
    </source>
</evidence>
<protein>
    <recommendedName>
        <fullName evidence="3">SAP domain-containing protein</fullName>
    </recommendedName>
</protein>
<organism evidence="1 2">
    <name type="scientific">Reticulomyxa filosa</name>
    <dbReference type="NCBI Taxonomy" id="46433"/>
    <lineage>
        <taxon>Eukaryota</taxon>
        <taxon>Sar</taxon>
        <taxon>Rhizaria</taxon>
        <taxon>Retaria</taxon>
        <taxon>Foraminifera</taxon>
        <taxon>Monothalamids</taxon>
        <taxon>Reticulomyxidae</taxon>
        <taxon>Reticulomyxa</taxon>
    </lineage>
</organism>
<name>X6NJ01_RETFI</name>